<protein>
    <submittedName>
        <fullName evidence="1">Uncharacterized protein</fullName>
    </submittedName>
</protein>
<organism evidence="1 2">
    <name type="scientific">Actinacidiphila alni</name>
    <dbReference type="NCBI Taxonomy" id="380248"/>
    <lineage>
        <taxon>Bacteria</taxon>
        <taxon>Bacillati</taxon>
        <taxon>Actinomycetota</taxon>
        <taxon>Actinomycetes</taxon>
        <taxon>Kitasatosporales</taxon>
        <taxon>Streptomycetaceae</taxon>
        <taxon>Actinacidiphila</taxon>
    </lineage>
</organism>
<dbReference type="Proteomes" id="UP000199323">
    <property type="component" value="Unassembled WGS sequence"/>
</dbReference>
<dbReference type="EMBL" id="FONG01000018">
    <property type="protein sequence ID" value="SFF54068.1"/>
    <property type="molecule type" value="Genomic_DNA"/>
</dbReference>
<dbReference type="RefSeq" id="WP_093716103.1">
    <property type="nucleotide sequence ID" value="NZ_FONG01000018.1"/>
</dbReference>
<name>A0A1I2JJ08_9ACTN</name>
<gene>
    <name evidence="1" type="ORF">SAMN05216251_11830</name>
</gene>
<sequence length="75" mass="8183">MGDRQTELARLARDLDALTGAGMLLEVASHDAQFTPVMLRLIVRHGEFAAQRARRLLATEYRLAGDRGSTDEGGS</sequence>
<reference evidence="1 2" key="1">
    <citation type="submission" date="2016-10" db="EMBL/GenBank/DDBJ databases">
        <authorList>
            <person name="de Groot N.N."/>
        </authorList>
    </citation>
    <scope>NUCLEOTIDE SEQUENCE [LARGE SCALE GENOMIC DNA]</scope>
    <source>
        <strain evidence="1 2">CGMCC 4.3510</strain>
    </source>
</reference>
<keyword evidence="2" id="KW-1185">Reference proteome</keyword>
<proteinExistence type="predicted"/>
<accession>A0A1I2JJ08</accession>
<evidence type="ECO:0000313" key="2">
    <source>
        <dbReference type="Proteomes" id="UP000199323"/>
    </source>
</evidence>
<dbReference type="STRING" id="380248.SAMN05216251_11830"/>
<dbReference type="AlphaFoldDB" id="A0A1I2JJ08"/>
<evidence type="ECO:0000313" key="1">
    <source>
        <dbReference type="EMBL" id="SFF54068.1"/>
    </source>
</evidence>